<keyword evidence="8" id="KW-0129">CBS domain</keyword>
<organism evidence="10 11">
    <name type="scientific">Brotonthovivens ammoniilytica</name>
    <dbReference type="NCBI Taxonomy" id="2981725"/>
    <lineage>
        <taxon>Bacteria</taxon>
        <taxon>Bacillati</taxon>
        <taxon>Bacillota</taxon>
        <taxon>Clostridia</taxon>
        <taxon>Lachnospirales</taxon>
        <taxon>Lachnospiraceae</taxon>
        <taxon>Brotonthovivens</taxon>
    </lineage>
</organism>
<dbReference type="Gene3D" id="3.10.580.10">
    <property type="entry name" value="CBS-domain"/>
    <property type="match status" value="1"/>
</dbReference>
<name>A0ABT2TN71_9FIRM</name>
<dbReference type="RefSeq" id="WP_158426315.1">
    <property type="nucleotide sequence ID" value="NZ_JAOQJQ010000009.1"/>
</dbReference>
<keyword evidence="3" id="KW-0479">Metal-binding</keyword>
<gene>
    <name evidence="10" type="ORF">OCV88_15300</name>
</gene>
<dbReference type="Pfam" id="PF00571">
    <property type="entry name" value="CBS"/>
    <property type="match status" value="2"/>
</dbReference>
<feature type="domain" description="CBS" evidence="9">
    <location>
        <begin position="79"/>
        <end position="137"/>
    </location>
</feature>
<dbReference type="EMBL" id="JAOQJQ010000009">
    <property type="protein sequence ID" value="MCU6763674.1"/>
    <property type="molecule type" value="Genomic_DNA"/>
</dbReference>
<dbReference type="SMART" id="SM00116">
    <property type="entry name" value="CBS"/>
    <property type="match status" value="2"/>
</dbReference>
<dbReference type="InterPro" id="IPR038763">
    <property type="entry name" value="DHH_sf"/>
</dbReference>
<dbReference type="SMART" id="SM01131">
    <property type="entry name" value="DHHA2"/>
    <property type="match status" value="1"/>
</dbReference>
<dbReference type="SUPFAM" id="SSF54631">
    <property type="entry name" value="CBS-domain pair"/>
    <property type="match status" value="1"/>
</dbReference>
<dbReference type="NCBIfam" id="NF011443">
    <property type="entry name" value="PRK14869.1-5"/>
    <property type="match status" value="1"/>
</dbReference>
<dbReference type="InterPro" id="IPR000644">
    <property type="entry name" value="CBS_dom"/>
</dbReference>
<evidence type="ECO:0000256" key="7">
    <source>
        <dbReference type="ARBA" id="ARBA00047820"/>
    </source>
</evidence>
<evidence type="ECO:0000256" key="8">
    <source>
        <dbReference type="PROSITE-ProRule" id="PRU00703"/>
    </source>
</evidence>
<evidence type="ECO:0000256" key="2">
    <source>
        <dbReference type="ARBA" id="ARBA00012146"/>
    </source>
</evidence>
<protein>
    <recommendedName>
        <fullName evidence="2">inorganic diphosphatase</fullName>
        <ecNumber evidence="2">3.6.1.1</ecNumber>
    </recommendedName>
    <alternativeName>
        <fullName evidence="6">Pyrophosphate phospho-hydrolase</fullName>
    </alternativeName>
</protein>
<dbReference type="SUPFAM" id="SSF75138">
    <property type="entry name" value="HprK N-terminal domain-like"/>
    <property type="match status" value="1"/>
</dbReference>
<dbReference type="SUPFAM" id="SSF64182">
    <property type="entry name" value="DHH phosphoesterases"/>
    <property type="match status" value="1"/>
</dbReference>
<dbReference type="NCBIfam" id="NF011442">
    <property type="entry name" value="PRK14869.1-4"/>
    <property type="match status" value="1"/>
</dbReference>
<evidence type="ECO:0000313" key="10">
    <source>
        <dbReference type="EMBL" id="MCU6763674.1"/>
    </source>
</evidence>
<dbReference type="Pfam" id="PF07085">
    <property type="entry name" value="DRTGG"/>
    <property type="match status" value="1"/>
</dbReference>
<dbReference type="EC" id="3.6.1.1" evidence="2"/>
<keyword evidence="11" id="KW-1185">Reference proteome</keyword>
<dbReference type="InterPro" id="IPR001667">
    <property type="entry name" value="DDH_dom"/>
</dbReference>
<proteinExistence type="predicted"/>
<dbReference type="Gene3D" id="3.40.1390.20">
    <property type="entry name" value="HprK N-terminal domain-like"/>
    <property type="match status" value="1"/>
</dbReference>
<evidence type="ECO:0000256" key="4">
    <source>
        <dbReference type="ARBA" id="ARBA00022801"/>
    </source>
</evidence>
<evidence type="ECO:0000259" key="9">
    <source>
        <dbReference type="PROSITE" id="PS51371"/>
    </source>
</evidence>
<dbReference type="PROSITE" id="PS51371">
    <property type="entry name" value="CBS"/>
    <property type="match status" value="2"/>
</dbReference>
<evidence type="ECO:0000256" key="1">
    <source>
        <dbReference type="ARBA" id="ARBA00001936"/>
    </source>
</evidence>
<dbReference type="PANTHER" id="PTHR12112:SF22">
    <property type="entry name" value="MANGANESE-DEPENDENT INORGANIC PYROPHOSPHATASE-RELATED"/>
    <property type="match status" value="1"/>
</dbReference>
<sequence>MPGKSKKVWVVGHKNPDTDSICAAVAYADLKNKTAEEGIVYEAKRAGELNEETKYVLKHFHVKAPKLIVDAGAQVKDIEIRKTEGIRSKISMKKAWEMMKQLRVATLPVTNEHGHLEGLITTGDIATSYMDIYDNKVLSRAKTQYKNIIETLEGTILVGNEHAYFQDGKVMVAAANPDMMEEYIEDNDLVILGNRYESQLCALEMNASCVIVCSGSKITRTIQKLAEERDCVLISTPYDTYTAARLINQSIPIKFFMRRDQLITFEREDYIDDVKETMLKEKHRDFPVLDEKGRYVGMISRRNLLNMKKKQLILVDHNEKSQAVDNIDGAEILEIIDHHRLGSLETMAPVFFRNQPLGCTATIVYQMYQEKGIKIEKEIAGLLCSAILSDTLMYRSPTCTAIDKMASEELAKIAGIKTEEYAKAMFQAGSDFASKSAEEIFYQDFKAFCLNGADFGVGQISAMSQEELNQVRDKLLPYLTQAMNERKIDMVFIMLTNILEENTYMICAGEGASDLIFRAYHVHEEQGYYLLRGVVSRKKQLIPMFMSALQEQ</sequence>
<dbReference type="Pfam" id="PF01368">
    <property type="entry name" value="DHH"/>
    <property type="match status" value="1"/>
</dbReference>
<dbReference type="InterPro" id="IPR004097">
    <property type="entry name" value="DHHA2"/>
</dbReference>
<reference evidence="10 11" key="1">
    <citation type="journal article" date="2021" name="ISME Commun">
        <title>Automated analysis of genomic sequences facilitates high-throughput and comprehensive description of bacteria.</title>
        <authorList>
            <person name="Hitch T.C.A."/>
        </authorList>
    </citation>
    <scope>NUCLEOTIDE SEQUENCE [LARGE SCALE GENOMIC DNA]</scope>
    <source>
        <strain evidence="10 11">Sanger_109</strain>
    </source>
</reference>
<dbReference type="PANTHER" id="PTHR12112">
    <property type="entry name" value="BNIP - RELATED"/>
    <property type="match status" value="1"/>
</dbReference>
<feature type="domain" description="CBS" evidence="9">
    <location>
        <begin position="257"/>
        <end position="314"/>
    </location>
</feature>
<evidence type="ECO:0000256" key="5">
    <source>
        <dbReference type="ARBA" id="ARBA00023211"/>
    </source>
</evidence>
<comment type="caution">
    <text evidence="10">The sequence shown here is derived from an EMBL/GenBank/DDBJ whole genome shotgun (WGS) entry which is preliminary data.</text>
</comment>
<keyword evidence="4 10" id="KW-0378">Hydrolase</keyword>
<dbReference type="InterPro" id="IPR028979">
    <property type="entry name" value="Ser_kin/Pase_Hpr-like_N_sf"/>
</dbReference>
<keyword evidence="5" id="KW-0464">Manganese</keyword>
<dbReference type="InterPro" id="IPR010766">
    <property type="entry name" value="DRTGG"/>
</dbReference>
<dbReference type="GO" id="GO:0004427">
    <property type="term" value="F:inorganic diphosphate phosphatase activity"/>
    <property type="evidence" value="ECO:0007669"/>
    <property type="project" value="UniProtKB-EC"/>
</dbReference>
<comment type="cofactor">
    <cofactor evidence="1">
        <name>Mn(2+)</name>
        <dbReference type="ChEBI" id="CHEBI:29035"/>
    </cofactor>
</comment>
<dbReference type="Gene3D" id="3.10.310.20">
    <property type="entry name" value="DHHA2 domain"/>
    <property type="match status" value="1"/>
</dbReference>
<comment type="catalytic activity">
    <reaction evidence="7">
        <text>diphosphate + H2O = 2 phosphate + H(+)</text>
        <dbReference type="Rhea" id="RHEA:24576"/>
        <dbReference type="ChEBI" id="CHEBI:15377"/>
        <dbReference type="ChEBI" id="CHEBI:15378"/>
        <dbReference type="ChEBI" id="CHEBI:33019"/>
        <dbReference type="ChEBI" id="CHEBI:43474"/>
        <dbReference type="EC" id="3.6.1.1"/>
    </reaction>
</comment>
<evidence type="ECO:0000313" key="11">
    <source>
        <dbReference type="Proteomes" id="UP001652442"/>
    </source>
</evidence>
<dbReference type="Proteomes" id="UP001652442">
    <property type="component" value="Unassembled WGS sequence"/>
</dbReference>
<dbReference type="Pfam" id="PF02833">
    <property type="entry name" value="DHHA2"/>
    <property type="match status" value="1"/>
</dbReference>
<dbReference type="InterPro" id="IPR046342">
    <property type="entry name" value="CBS_dom_sf"/>
</dbReference>
<evidence type="ECO:0000256" key="3">
    <source>
        <dbReference type="ARBA" id="ARBA00022723"/>
    </source>
</evidence>
<dbReference type="InterPro" id="IPR038222">
    <property type="entry name" value="DHHA2_dom_sf"/>
</dbReference>
<accession>A0ABT2TN71</accession>
<evidence type="ECO:0000256" key="6">
    <source>
        <dbReference type="ARBA" id="ARBA00032535"/>
    </source>
</evidence>